<dbReference type="GO" id="GO:0018738">
    <property type="term" value="F:S-formylglutathione hydrolase activity"/>
    <property type="evidence" value="ECO:0007669"/>
    <property type="project" value="UniProtKB-EC"/>
</dbReference>
<reference evidence="4 5" key="1">
    <citation type="journal article" date="2011" name="J. Bacteriol.">
        <title>Genome sequence of Salinisphaera shabanensis, a gammaproteobacterium from the harsh, variable environment of the brine-seawater interface of the Shaban Deep in the Red Sea.</title>
        <authorList>
            <person name="Antunes A."/>
            <person name="Alam I."/>
            <person name="Bajic V.B."/>
            <person name="Stingl U."/>
        </authorList>
    </citation>
    <scope>NUCLEOTIDE SEQUENCE [LARGE SCALE GENOMIC DNA]</scope>
    <source>
        <strain evidence="4 5">E1L3A</strain>
    </source>
</reference>
<dbReference type="OrthoDB" id="9784036at2"/>
<dbReference type="AlphaFoldDB" id="U2ERU7"/>
<reference evidence="4 5" key="2">
    <citation type="journal article" date="2013" name="PLoS ONE">
        <title>INDIGO - INtegrated Data Warehouse of MIcrobial GenOmes with Examples from the Red Sea Extremophiles.</title>
        <authorList>
            <person name="Alam I."/>
            <person name="Antunes A."/>
            <person name="Kamau A.A."/>
            <person name="Ba Alawi W."/>
            <person name="Kalkatawi M."/>
            <person name="Stingl U."/>
            <person name="Bajic V.B."/>
        </authorList>
    </citation>
    <scope>NUCLEOTIDE SEQUENCE [LARGE SCALE GENOMIC DNA]</scope>
    <source>
        <strain evidence="4 5">E1L3A</strain>
    </source>
</reference>
<comment type="caution">
    <text evidence="4">The sequence shown here is derived from an EMBL/GenBank/DDBJ whole genome shotgun (WGS) entry which is preliminary data.</text>
</comment>
<dbReference type="PANTHER" id="PTHR40841:SF2">
    <property type="entry name" value="SIDEROPHORE-DEGRADING ESTERASE (EUROFUNG)"/>
    <property type="match status" value="1"/>
</dbReference>
<dbReference type="RefSeq" id="WP_006914150.1">
    <property type="nucleotide sequence ID" value="NZ_AFNV02000003.1"/>
</dbReference>
<evidence type="ECO:0000256" key="3">
    <source>
        <dbReference type="SAM" id="SignalP"/>
    </source>
</evidence>
<comment type="similarity">
    <text evidence="1">Belongs to the esterase D family.</text>
</comment>
<dbReference type="eggNOG" id="COG2819">
    <property type="taxonomic scope" value="Bacteria"/>
</dbReference>
<dbReference type="InterPro" id="IPR000801">
    <property type="entry name" value="Esterase-like"/>
</dbReference>
<dbReference type="EC" id="3.1.2.12" evidence="4"/>
<evidence type="ECO:0000256" key="2">
    <source>
        <dbReference type="ARBA" id="ARBA00022801"/>
    </source>
</evidence>
<dbReference type="InterPro" id="IPR052558">
    <property type="entry name" value="Siderophore_Hydrolase_D"/>
</dbReference>
<feature type="chain" id="PRO_5004626020" evidence="3">
    <location>
        <begin position="35"/>
        <end position="316"/>
    </location>
</feature>
<dbReference type="InterPro" id="IPR029058">
    <property type="entry name" value="AB_hydrolase_fold"/>
</dbReference>
<sequence>MQAGPTTLSGTGRWLRLVLACVLAAMSGFAPALAQPDLDTVAHPEAAAALHQESIVDPATGRVYELLLSQPQKPAPATGYPAVFLFDGNRTAPAALAWLQAHDLADRVLVVGLGYPDTIAFNIPRRFEDLTPTPVAKRPGSGQAAAFLDFVEQWIKPHIARRYPLDPNRTALYGHSLGGLTALYDLAHHPDRFSAYFAASPALWWDDSVVMPQLQRAARSERCASGPPRTVVITVGRKEQPLNTDEKIDAARAAKLARRGMVDNAEHAAGILAGCAAFDVHYQVLADADHGAALDGGLFYSLTQWLGDDRAAERRP</sequence>
<keyword evidence="2 4" id="KW-0378">Hydrolase</keyword>
<dbReference type="EMBL" id="AFNV02000003">
    <property type="protein sequence ID" value="ERJ20450.1"/>
    <property type="molecule type" value="Genomic_DNA"/>
</dbReference>
<proteinExistence type="inferred from homology"/>
<gene>
    <name evidence="4" type="ORF">SSPSH_000560</name>
</gene>
<protein>
    <submittedName>
        <fullName evidence="4">S-formylglutathione hydrolase protein</fullName>
        <ecNumber evidence="4">3.1.2.12</ecNumber>
    </submittedName>
</protein>
<organism evidence="4 5">
    <name type="scientific">Salinisphaera shabanensis E1L3A</name>
    <dbReference type="NCBI Taxonomy" id="1033802"/>
    <lineage>
        <taxon>Bacteria</taxon>
        <taxon>Pseudomonadati</taxon>
        <taxon>Pseudomonadota</taxon>
        <taxon>Gammaproteobacteria</taxon>
        <taxon>Salinisphaerales</taxon>
        <taxon>Salinisphaeraceae</taxon>
        <taxon>Salinisphaera</taxon>
    </lineage>
</organism>
<evidence type="ECO:0000313" key="4">
    <source>
        <dbReference type="EMBL" id="ERJ20450.1"/>
    </source>
</evidence>
<dbReference type="STRING" id="1033802.SSPSH_000560"/>
<dbReference type="PANTHER" id="PTHR40841">
    <property type="entry name" value="SIDEROPHORE TRIACETYLFUSARININE C ESTERASE"/>
    <property type="match status" value="1"/>
</dbReference>
<dbReference type="Proteomes" id="UP000006242">
    <property type="component" value="Unassembled WGS sequence"/>
</dbReference>
<feature type="signal peptide" evidence="3">
    <location>
        <begin position="1"/>
        <end position="34"/>
    </location>
</feature>
<dbReference type="Gene3D" id="3.40.50.1820">
    <property type="entry name" value="alpha/beta hydrolase"/>
    <property type="match status" value="1"/>
</dbReference>
<dbReference type="SUPFAM" id="SSF53474">
    <property type="entry name" value="alpha/beta-Hydrolases"/>
    <property type="match status" value="1"/>
</dbReference>
<dbReference type="Pfam" id="PF00756">
    <property type="entry name" value="Esterase"/>
    <property type="match status" value="1"/>
</dbReference>
<accession>U2ERU7</accession>
<name>U2ERU7_9GAMM</name>
<evidence type="ECO:0000313" key="5">
    <source>
        <dbReference type="Proteomes" id="UP000006242"/>
    </source>
</evidence>
<keyword evidence="3" id="KW-0732">Signal</keyword>
<evidence type="ECO:0000256" key="1">
    <source>
        <dbReference type="ARBA" id="ARBA00005622"/>
    </source>
</evidence>
<keyword evidence="5" id="KW-1185">Reference proteome</keyword>